<comment type="caution">
    <text evidence="2">The sequence shown here is derived from an EMBL/GenBank/DDBJ whole genome shotgun (WGS) entry which is preliminary data.</text>
</comment>
<dbReference type="Proteomes" id="UP001148838">
    <property type="component" value="Unassembled WGS sequence"/>
</dbReference>
<gene>
    <name evidence="2" type="ORF">ANN_05319</name>
</gene>
<sequence>MAGLCEGGNEPPDSFNQEEASPVVGLPPFASGQAEDTEFPLHLMERLYRRDSVPIAFSVEAECTTSSRGNNGSQSAADAAMHNSSTYEFPYVKPERLRWSENVRKEIWNAETHEFLGRTAKSWEEPIPPIAKVD</sequence>
<protein>
    <submittedName>
        <fullName evidence="2">Uncharacterized protein</fullName>
    </submittedName>
</protein>
<evidence type="ECO:0000313" key="3">
    <source>
        <dbReference type="Proteomes" id="UP001148838"/>
    </source>
</evidence>
<evidence type="ECO:0000313" key="2">
    <source>
        <dbReference type="EMBL" id="KAJ4443645.1"/>
    </source>
</evidence>
<name>A0ABQ8TCU0_PERAM</name>
<evidence type="ECO:0000256" key="1">
    <source>
        <dbReference type="SAM" id="MobiDB-lite"/>
    </source>
</evidence>
<accession>A0ABQ8TCU0</accession>
<keyword evidence="3" id="KW-1185">Reference proteome</keyword>
<organism evidence="2 3">
    <name type="scientific">Periplaneta americana</name>
    <name type="common">American cockroach</name>
    <name type="synonym">Blatta americana</name>
    <dbReference type="NCBI Taxonomy" id="6978"/>
    <lineage>
        <taxon>Eukaryota</taxon>
        <taxon>Metazoa</taxon>
        <taxon>Ecdysozoa</taxon>
        <taxon>Arthropoda</taxon>
        <taxon>Hexapoda</taxon>
        <taxon>Insecta</taxon>
        <taxon>Pterygota</taxon>
        <taxon>Neoptera</taxon>
        <taxon>Polyneoptera</taxon>
        <taxon>Dictyoptera</taxon>
        <taxon>Blattodea</taxon>
        <taxon>Blattoidea</taxon>
        <taxon>Blattidae</taxon>
        <taxon>Blattinae</taxon>
        <taxon>Periplaneta</taxon>
    </lineage>
</organism>
<feature type="region of interest" description="Disordered" evidence="1">
    <location>
        <begin position="1"/>
        <end position="32"/>
    </location>
</feature>
<dbReference type="Gene3D" id="1.20.5.170">
    <property type="match status" value="1"/>
</dbReference>
<proteinExistence type="predicted"/>
<reference evidence="2 3" key="1">
    <citation type="journal article" date="2022" name="Allergy">
        <title>Genome assembly and annotation of Periplaneta americana reveal a comprehensive cockroach allergen profile.</title>
        <authorList>
            <person name="Wang L."/>
            <person name="Xiong Q."/>
            <person name="Saelim N."/>
            <person name="Wang L."/>
            <person name="Nong W."/>
            <person name="Wan A.T."/>
            <person name="Shi M."/>
            <person name="Liu X."/>
            <person name="Cao Q."/>
            <person name="Hui J.H.L."/>
            <person name="Sookrung N."/>
            <person name="Leung T.F."/>
            <person name="Tungtrongchitr A."/>
            <person name="Tsui S.K.W."/>
        </authorList>
    </citation>
    <scope>NUCLEOTIDE SEQUENCE [LARGE SCALE GENOMIC DNA]</scope>
    <source>
        <strain evidence="2">PWHHKU_190912</strain>
    </source>
</reference>
<dbReference type="EMBL" id="JAJSOF020000013">
    <property type="protein sequence ID" value="KAJ4443645.1"/>
    <property type="molecule type" value="Genomic_DNA"/>
</dbReference>